<feature type="transmembrane region" description="Helical" evidence="2">
    <location>
        <begin position="87"/>
        <end position="106"/>
    </location>
</feature>
<gene>
    <name evidence="3" type="ORF">FG87_24825</name>
</gene>
<dbReference type="Pfam" id="PF09579">
    <property type="entry name" value="Spore_YtfJ"/>
    <property type="match status" value="1"/>
</dbReference>
<name>A0ABR4ZBM6_9NOCA</name>
<keyword evidence="2" id="KW-0472">Membrane</keyword>
<evidence type="ECO:0000313" key="4">
    <source>
        <dbReference type="Proteomes" id="UP000031364"/>
    </source>
</evidence>
<feature type="region of interest" description="Disordered" evidence="1">
    <location>
        <begin position="39"/>
        <end position="59"/>
    </location>
</feature>
<accession>A0ABR4ZBM6</accession>
<dbReference type="EMBL" id="JNFP01000031">
    <property type="protein sequence ID" value="KIA62507.1"/>
    <property type="molecule type" value="Genomic_DNA"/>
</dbReference>
<dbReference type="InterPro" id="IPR014229">
    <property type="entry name" value="Spore_YtfJ"/>
</dbReference>
<evidence type="ECO:0000256" key="1">
    <source>
        <dbReference type="SAM" id="MobiDB-lite"/>
    </source>
</evidence>
<organism evidence="3 4">
    <name type="scientific">Nocardia vulneris</name>
    <dbReference type="NCBI Taxonomy" id="1141657"/>
    <lineage>
        <taxon>Bacteria</taxon>
        <taxon>Bacillati</taxon>
        <taxon>Actinomycetota</taxon>
        <taxon>Actinomycetes</taxon>
        <taxon>Mycobacteriales</taxon>
        <taxon>Nocardiaceae</taxon>
        <taxon>Nocardia</taxon>
    </lineage>
</organism>
<evidence type="ECO:0000256" key="2">
    <source>
        <dbReference type="SAM" id="Phobius"/>
    </source>
</evidence>
<keyword evidence="4" id="KW-1185">Reference proteome</keyword>
<keyword evidence="2" id="KW-0812">Transmembrane</keyword>
<keyword evidence="2" id="KW-1133">Transmembrane helix</keyword>
<comment type="caution">
    <text evidence="3">The sequence shown here is derived from an EMBL/GenBank/DDBJ whole genome shotgun (WGS) entry which is preliminary data.</text>
</comment>
<evidence type="ECO:0000313" key="3">
    <source>
        <dbReference type="EMBL" id="KIA62507.1"/>
    </source>
</evidence>
<sequence length="111" mass="10975">MKATDVLAAATDSMKAGRVFAEPVERNGTTVITAAALSGGSGAGEGSDSEGQQGSGGGFGLGAKPVGAFVIKDGQVAWQPAIDINRLIFAVGVVAVTALVVGARIARAYVE</sequence>
<proteinExistence type="predicted"/>
<reference evidence="3 4" key="1">
    <citation type="journal article" date="2014" name="Int. J. Syst. Evol. Microbiol.">
        <title>Nocardia vulneris sp. nov., isolated from wounds of human patients in North America.</title>
        <authorList>
            <person name="Lasker B.A."/>
            <person name="Bell M."/>
            <person name="Klenk H.P."/>
            <person name="Sproer C."/>
            <person name="Schumann C."/>
            <person name="Schumann P."/>
            <person name="Brown J.M."/>
        </authorList>
    </citation>
    <scope>NUCLEOTIDE SEQUENCE [LARGE SCALE GENOMIC DNA]</scope>
    <source>
        <strain evidence="3 4">W9851</strain>
    </source>
</reference>
<protein>
    <submittedName>
        <fullName evidence="3">Sporulation protein</fullName>
    </submittedName>
</protein>
<dbReference type="RefSeq" id="WP_043675032.1">
    <property type="nucleotide sequence ID" value="NZ_BDCI01000039.1"/>
</dbReference>
<dbReference type="Proteomes" id="UP000031364">
    <property type="component" value="Unassembled WGS sequence"/>
</dbReference>